<evidence type="ECO:0000313" key="1">
    <source>
        <dbReference type="EMBL" id="MBI5169837.1"/>
    </source>
</evidence>
<protein>
    <submittedName>
        <fullName evidence="1">Septum formation initiator family protein</fullName>
    </submittedName>
</protein>
<dbReference type="Pfam" id="PF04977">
    <property type="entry name" value="DivIC"/>
    <property type="match status" value="1"/>
</dbReference>
<dbReference type="AlphaFoldDB" id="A0A933SCZ3"/>
<comment type="caution">
    <text evidence="1">The sequence shown here is derived from an EMBL/GenBank/DDBJ whole genome shotgun (WGS) entry which is preliminary data.</text>
</comment>
<gene>
    <name evidence="1" type="ORF">HZA61_10145</name>
</gene>
<reference evidence="1" key="1">
    <citation type="submission" date="2020-07" db="EMBL/GenBank/DDBJ databases">
        <title>Huge and variable diversity of episymbiotic CPR bacteria and DPANN archaea in groundwater ecosystems.</title>
        <authorList>
            <person name="He C.Y."/>
            <person name="Keren R."/>
            <person name="Whittaker M."/>
            <person name="Farag I.F."/>
            <person name="Doudna J."/>
            <person name="Cate J.H.D."/>
            <person name="Banfield J.F."/>
        </authorList>
    </citation>
    <scope>NUCLEOTIDE SEQUENCE</scope>
    <source>
        <strain evidence="1">NC_groundwater_1813_Pr3_B-0.1um_71_17</strain>
    </source>
</reference>
<evidence type="ECO:0000313" key="2">
    <source>
        <dbReference type="Proteomes" id="UP000696931"/>
    </source>
</evidence>
<dbReference type="EMBL" id="JACRIW010000071">
    <property type="protein sequence ID" value="MBI5169837.1"/>
    <property type="molecule type" value="Genomic_DNA"/>
</dbReference>
<accession>A0A933SCZ3</accession>
<dbReference type="Proteomes" id="UP000696931">
    <property type="component" value="Unassembled WGS sequence"/>
</dbReference>
<organism evidence="1 2">
    <name type="scientific">Eiseniibacteriota bacterium</name>
    <dbReference type="NCBI Taxonomy" id="2212470"/>
    <lineage>
        <taxon>Bacteria</taxon>
        <taxon>Candidatus Eiseniibacteriota</taxon>
    </lineage>
</organism>
<name>A0A933SCZ3_UNCEI</name>
<dbReference type="InterPro" id="IPR007060">
    <property type="entry name" value="FtsL/DivIC"/>
</dbReference>
<proteinExistence type="predicted"/>
<sequence length="121" mass="13901">MKPRDIAGRVLRRRIDSPYHGPSRWPVRPRWILLVLSLWAAWVAFNPDHGLLRIRGLRRELDDSRAELVSAKSTNTALDKRLRDPVGQAEHAEEVLRSQGMARPGEIIYRFDPATPDSVTR</sequence>